<dbReference type="EMBL" id="VUJU01000465">
    <property type="protein sequence ID" value="KAF0770223.1"/>
    <property type="molecule type" value="Genomic_DNA"/>
</dbReference>
<name>A0A6G0ZGK1_APHCR</name>
<dbReference type="OrthoDB" id="10532076at2759"/>
<accession>A0A6G0ZGK1</accession>
<dbReference type="Proteomes" id="UP000478052">
    <property type="component" value="Unassembled WGS sequence"/>
</dbReference>
<comment type="caution">
    <text evidence="2">The sequence shown here is derived from an EMBL/GenBank/DDBJ whole genome shotgun (WGS) entry which is preliminary data.</text>
</comment>
<keyword evidence="3" id="KW-1185">Reference proteome</keyword>
<evidence type="ECO:0000256" key="1">
    <source>
        <dbReference type="SAM" id="MobiDB-lite"/>
    </source>
</evidence>
<protein>
    <submittedName>
        <fullName evidence="2">ACYPI005624 protein</fullName>
    </submittedName>
</protein>
<dbReference type="AlphaFoldDB" id="A0A6G0ZGK1"/>
<sequence length="128" mass="13925">KERLTFSLRSEFNRISIRLHTQSTKAINAIINMYKIVFVVCVFAFALQGAFSSPVAENEPALQGEKLPNPEIQKNAVVQENEETTASTTVTQPSVSSTTPKNGASSSEICILLVQVSSLALIAKQMLL</sequence>
<gene>
    <name evidence="2" type="ORF">FWK35_00003608</name>
</gene>
<evidence type="ECO:0000313" key="3">
    <source>
        <dbReference type="Proteomes" id="UP000478052"/>
    </source>
</evidence>
<feature type="region of interest" description="Disordered" evidence="1">
    <location>
        <begin position="79"/>
        <end position="104"/>
    </location>
</feature>
<evidence type="ECO:0000313" key="2">
    <source>
        <dbReference type="EMBL" id="KAF0770223.1"/>
    </source>
</evidence>
<organism evidence="2 3">
    <name type="scientific">Aphis craccivora</name>
    <name type="common">Cowpea aphid</name>
    <dbReference type="NCBI Taxonomy" id="307492"/>
    <lineage>
        <taxon>Eukaryota</taxon>
        <taxon>Metazoa</taxon>
        <taxon>Ecdysozoa</taxon>
        <taxon>Arthropoda</taxon>
        <taxon>Hexapoda</taxon>
        <taxon>Insecta</taxon>
        <taxon>Pterygota</taxon>
        <taxon>Neoptera</taxon>
        <taxon>Paraneoptera</taxon>
        <taxon>Hemiptera</taxon>
        <taxon>Sternorrhyncha</taxon>
        <taxon>Aphidomorpha</taxon>
        <taxon>Aphidoidea</taxon>
        <taxon>Aphididae</taxon>
        <taxon>Aphidini</taxon>
        <taxon>Aphis</taxon>
        <taxon>Aphis</taxon>
    </lineage>
</organism>
<feature type="compositionally biased region" description="Low complexity" evidence="1">
    <location>
        <begin position="84"/>
        <end position="100"/>
    </location>
</feature>
<reference evidence="2 3" key="1">
    <citation type="submission" date="2019-08" db="EMBL/GenBank/DDBJ databases">
        <title>Whole genome of Aphis craccivora.</title>
        <authorList>
            <person name="Voronova N.V."/>
            <person name="Shulinski R.S."/>
            <person name="Bandarenka Y.V."/>
            <person name="Zhorov D.G."/>
            <person name="Warner D."/>
        </authorList>
    </citation>
    <scope>NUCLEOTIDE SEQUENCE [LARGE SCALE GENOMIC DNA]</scope>
    <source>
        <strain evidence="2">180601</strain>
        <tissue evidence="2">Whole Body</tissue>
    </source>
</reference>
<proteinExistence type="predicted"/>
<feature type="non-terminal residue" evidence="2">
    <location>
        <position position="1"/>
    </location>
</feature>